<sequence length="379" mass="40408">MPTDAVRVRPGHGELRPRPHGPRRPHGARGKRSVHPAAWWGWAIALATVTALSHNPWTNLLIVAVTGLVVAACRGDEPWSGAWRVFLAIGLTVVGIRFVFYFLFGGTEGTTVLFTLPQWNIGDTGLSVGGRVTAEGALAALYDGLRLATLLICVGAANALASPRRLLRSLPTALYEIALAVVVALALIPQLVSAVKRIRRAKELRGSRKKGPIVFMRTVLAPVLTDALDRSLDLAASMASRGYGRATAVDPRNRRTVAGLSMIALTGILVGAYGLLTYESALWTWGMLFAGAAVGVTAVRAASRRFRHTRYRRDRFRPVDWAVLASGAVALAGGIANNVISPSQMWPTPELAPPPLALIAVLGVLTAAAPAFFASEESR</sequence>
<dbReference type="Proteomes" id="UP001595823">
    <property type="component" value="Unassembled WGS sequence"/>
</dbReference>
<evidence type="ECO:0000256" key="2">
    <source>
        <dbReference type="ARBA" id="ARBA00022692"/>
    </source>
</evidence>
<gene>
    <name evidence="7" type="ORF">ACFPET_01920</name>
</gene>
<evidence type="ECO:0000313" key="7">
    <source>
        <dbReference type="EMBL" id="MFC4333951.1"/>
    </source>
</evidence>
<feature type="transmembrane region" description="Helical" evidence="6">
    <location>
        <begin position="85"/>
        <end position="104"/>
    </location>
</feature>
<name>A0ABV8TTS9_9ACTN</name>
<dbReference type="InterPro" id="IPR003339">
    <property type="entry name" value="ABC/ECF_trnsptr_transmembrane"/>
</dbReference>
<feature type="transmembrane region" description="Helical" evidence="6">
    <location>
        <begin position="57"/>
        <end position="73"/>
    </location>
</feature>
<feature type="transmembrane region" description="Helical" evidence="6">
    <location>
        <begin position="33"/>
        <end position="51"/>
    </location>
</feature>
<evidence type="ECO:0000256" key="5">
    <source>
        <dbReference type="SAM" id="MobiDB-lite"/>
    </source>
</evidence>
<dbReference type="PANTHER" id="PTHR33514">
    <property type="entry name" value="PROTEIN ABCI12, CHLOROPLASTIC"/>
    <property type="match status" value="1"/>
</dbReference>
<evidence type="ECO:0000256" key="1">
    <source>
        <dbReference type="ARBA" id="ARBA00004141"/>
    </source>
</evidence>
<evidence type="ECO:0000256" key="3">
    <source>
        <dbReference type="ARBA" id="ARBA00022989"/>
    </source>
</evidence>
<accession>A0ABV8TTS9</accession>
<keyword evidence="8" id="KW-1185">Reference proteome</keyword>
<keyword evidence="3 6" id="KW-1133">Transmembrane helix</keyword>
<proteinExistence type="predicted"/>
<keyword evidence="2 6" id="KW-0812">Transmembrane</keyword>
<evidence type="ECO:0000256" key="4">
    <source>
        <dbReference type="ARBA" id="ARBA00023136"/>
    </source>
</evidence>
<comment type="subcellular location">
    <subcellularLocation>
        <location evidence="1">Membrane</location>
        <topology evidence="1">Multi-pass membrane protein</topology>
    </subcellularLocation>
</comment>
<feature type="region of interest" description="Disordered" evidence="5">
    <location>
        <begin position="1"/>
        <end position="31"/>
    </location>
</feature>
<protein>
    <submittedName>
        <fullName evidence="7">Energy-coupling factor transporter transmembrane component T family protein</fullName>
    </submittedName>
</protein>
<feature type="transmembrane region" description="Helical" evidence="6">
    <location>
        <begin position="282"/>
        <end position="301"/>
    </location>
</feature>
<organism evidence="7 8">
    <name type="scientific">Salininema proteolyticum</name>
    <dbReference type="NCBI Taxonomy" id="1607685"/>
    <lineage>
        <taxon>Bacteria</taxon>
        <taxon>Bacillati</taxon>
        <taxon>Actinomycetota</taxon>
        <taxon>Actinomycetes</taxon>
        <taxon>Glycomycetales</taxon>
        <taxon>Glycomycetaceae</taxon>
        <taxon>Salininema</taxon>
    </lineage>
</organism>
<dbReference type="EMBL" id="JBHSDK010000002">
    <property type="protein sequence ID" value="MFC4333951.1"/>
    <property type="molecule type" value="Genomic_DNA"/>
</dbReference>
<feature type="transmembrane region" description="Helical" evidence="6">
    <location>
        <begin position="321"/>
        <end position="340"/>
    </location>
</feature>
<feature type="transmembrane region" description="Helical" evidence="6">
    <location>
        <begin position="173"/>
        <end position="195"/>
    </location>
</feature>
<evidence type="ECO:0000256" key="6">
    <source>
        <dbReference type="SAM" id="Phobius"/>
    </source>
</evidence>
<feature type="compositionally biased region" description="Basic residues" evidence="5">
    <location>
        <begin position="18"/>
        <end position="31"/>
    </location>
</feature>
<evidence type="ECO:0000313" key="8">
    <source>
        <dbReference type="Proteomes" id="UP001595823"/>
    </source>
</evidence>
<dbReference type="PANTHER" id="PTHR33514:SF15">
    <property type="entry name" value="COBALT TRANSPORT PROTEIN"/>
    <property type="match status" value="1"/>
</dbReference>
<dbReference type="CDD" id="cd16914">
    <property type="entry name" value="EcfT"/>
    <property type="match status" value="1"/>
</dbReference>
<keyword evidence="4 6" id="KW-0472">Membrane</keyword>
<dbReference type="Pfam" id="PF02361">
    <property type="entry name" value="CbiQ"/>
    <property type="match status" value="1"/>
</dbReference>
<feature type="transmembrane region" description="Helical" evidence="6">
    <location>
        <begin position="257"/>
        <end position="276"/>
    </location>
</feature>
<reference evidence="8" key="1">
    <citation type="journal article" date="2019" name="Int. J. Syst. Evol. Microbiol.">
        <title>The Global Catalogue of Microorganisms (GCM) 10K type strain sequencing project: providing services to taxonomists for standard genome sequencing and annotation.</title>
        <authorList>
            <consortium name="The Broad Institute Genomics Platform"/>
            <consortium name="The Broad Institute Genome Sequencing Center for Infectious Disease"/>
            <person name="Wu L."/>
            <person name="Ma J."/>
        </authorList>
    </citation>
    <scope>NUCLEOTIDE SEQUENCE [LARGE SCALE GENOMIC DNA]</scope>
    <source>
        <strain evidence="8">IBRC-M 10908</strain>
    </source>
</reference>
<feature type="transmembrane region" description="Helical" evidence="6">
    <location>
        <begin position="352"/>
        <end position="374"/>
    </location>
</feature>
<comment type="caution">
    <text evidence="7">The sequence shown here is derived from an EMBL/GenBank/DDBJ whole genome shotgun (WGS) entry which is preliminary data.</text>
</comment>
<dbReference type="RefSeq" id="WP_380617689.1">
    <property type="nucleotide sequence ID" value="NZ_JBHSDK010000002.1"/>
</dbReference>